<dbReference type="PROSITE" id="PS51473">
    <property type="entry name" value="GNK2"/>
    <property type="match status" value="2"/>
</dbReference>
<reference evidence="4" key="1">
    <citation type="submission" date="2018-02" db="EMBL/GenBank/DDBJ databases">
        <authorList>
            <person name="Cohen D.B."/>
            <person name="Kent A.D."/>
        </authorList>
    </citation>
    <scope>NUCLEOTIDE SEQUENCE</scope>
</reference>
<name>A0A2N9FN55_FAGSY</name>
<evidence type="ECO:0000256" key="2">
    <source>
        <dbReference type="ARBA" id="ARBA00022737"/>
    </source>
</evidence>
<sequence length="201" mass="22354">MVNGFYNFSYGENPDKVNAIALCSADRTPAECGSCVNSAAQELLNLCSNHLEGIIQKEGIIWYPSCTVRYSDRYIFGRNESQPMGGQEVSPNPILYKDALTPFFDELRKNASGHFGKFAYANYKAGNSLNGQDFTVYALMQCTPDLAEGGCDDCLHQAQVFITNCCNQYPRARVFAPSCNLRYDNSSFFAPPGTRFPTHIF</sequence>
<dbReference type="InterPro" id="IPR038408">
    <property type="entry name" value="GNK2_sf"/>
</dbReference>
<dbReference type="InterPro" id="IPR002902">
    <property type="entry name" value="GNK2"/>
</dbReference>
<evidence type="ECO:0000259" key="3">
    <source>
        <dbReference type="PROSITE" id="PS51473"/>
    </source>
</evidence>
<proteinExistence type="predicted"/>
<accession>A0A2N9FN55</accession>
<evidence type="ECO:0000256" key="1">
    <source>
        <dbReference type="ARBA" id="ARBA00022729"/>
    </source>
</evidence>
<protein>
    <recommendedName>
        <fullName evidence="3">Gnk2-homologous domain-containing protein</fullName>
    </recommendedName>
</protein>
<dbReference type="PANTHER" id="PTHR32099">
    <property type="entry name" value="CYSTEINE-RICH REPEAT SECRETORY PROTEIN"/>
    <property type="match status" value="1"/>
</dbReference>
<organism evidence="4">
    <name type="scientific">Fagus sylvatica</name>
    <name type="common">Beechnut</name>
    <dbReference type="NCBI Taxonomy" id="28930"/>
    <lineage>
        <taxon>Eukaryota</taxon>
        <taxon>Viridiplantae</taxon>
        <taxon>Streptophyta</taxon>
        <taxon>Embryophyta</taxon>
        <taxon>Tracheophyta</taxon>
        <taxon>Spermatophyta</taxon>
        <taxon>Magnoliopsida</taxon>
        <taxon>eudicotyledons</taxon>
        <taxon>Gunneridae</taxon>
        <taxon>Pentapetalae</taxon>
        <taxon>rosids</taxon>
        <taxon>fabids</taxon>
        <taxon>Fagales</taxon>
        <taxon>Fagaceae</taxon>
        <taxon>Fagus</taxon>
    </lineage>
</organism>
<dbReference type="Gene3D" id="3.30.430.20">
    <property type="entry name" value="Gnk2 domain, C-X8-C-X2-C motif"/>
    <property type="match status" value="2"/>
</dbReference>
<keyword evidence="2" id="KW-0677">Repeat</keyword>
<gene>
    <name evidence="4" type="ORF">FSB_LOCUS16056</name>
</gene>
<dbReference type="CDD" id="cd23509">
    <property type="entry name" value="Gnk2-like"/>
    <property type="match status" value="2"/>
</dbReference>
<dbReference type="EMBL" id="OIVN01000977">
    <property type="protein sequence ID" value="SPC88174.1"/>
    <property type="molecule type" value="Genomic_DNA"/>
</dbReference>
<evidence type="ECO:0000313" key="4">
    <source>
        <dbReference type="EMBL" id="SPC88174.1"/>
    </source>
</evidence>
<feature type="domain" description="Gnk2-homologous" evidence="3">
    <location>
        <begin position="1"/>
        <end position="75"/>
    </location>
</feature>
<dbReference type="AlphaFoldDB" id="A0A2N9FN55"/>
<dbReference type="Pfam" id="PF01657">
    <property type="entry name" value="Stress-antifung"/>
    <property type="match status" value="2"/>
</dbReference>
<feature type="domain" description="Gnk2-homologous" evidence="3">
    <location>
        <begin position="78"/>
        <end position="188"/>
    </location>
</feature>
<keyword evidence="1" id="KW-0732">Signal</keyword>
<dbReference type="PANTHER" id="PTHR32099:SF51">
    <property type="entry name" value="CYSTEINE-RICH RECEPTOR-LIKE PROTEIN KINASE 25 ISOFORM X1"/>
    <property type="match status" value="1"/>
</dbReference>